<proteinExistence type="predicted"/>
<dbReference type="EMBL" id="CAJNBH010000018">
    <property type="protein sequence ID" value="CAE6806302.1"/>
    <property type="molecule type" value="Genomic_DNA"/>
</dbReference>
<keyword evidence="3" id="KW-1185">Reference proteome</keyword>
<gene>
    <name evidence="2" type="ORF">R69776_05460</name>
</gene>
<feature type="region of interest" description="Disordered" evidence="1">
    <location>
        <begin position="1"/>
        <end position="20"/>
    </location>
</feature>
<evidence type="ECO:0000256" key="1">
    <source>
        <dbReference type="SAM" id="MobiDB-lite"/>
    </source>
</evidence>
<evidence type="ECO:0000313" key="3">
    <source>
        <dbReference type="Proteomes" id="UP000673821"/>
    </source>
</evidence>
<protein>
    <submittedName>
        <fullName evidence="2">Uncharacterized protein</fullName>
    </submittedName>
</protein>
<reference evidence="2 3" key="1">
    <citation type="submission" date="2021-02" db="EMBL/GenBank/DDBJ databases">
        <authorList>
            <person name="Vanwijnsberghe S."/>
        </authorList>
    </citation>
    <scope>NUCLEOTIDE SEQUENCE [LARGE SCALE GENOMIC DNA]</scope>
    <source>
        <strain evidence="2 3">R-69776</strain>
    </source>
</reference>
<name>A0ABM8SFJ8_9BURK</name>
<accession>A0ABM8SFJ8</accession>
<dbReference type="Proteomes" id="UP000673821">
    <property type="component" value="Unassembled WGS sequence"/>
</dbReference>
<sequence>MPCHRACHKQSGTRGPAGAAPEHRLRALISRLLSASAPPIGRTLPAWGSVAYYRSVQLPIDLLSKRLRNSFDARQILDAGRNHPTQPAEARQQPLTPLRAHSFEFFEP</sequence>
<organism evidence="2 3">
    <name type="scientific">Paraburkholderia nemoris</name>
    <dbReference type="NCBI Taxonomy" id="2793076"/>
    <lineage>
        <taxon>Bacteria</taxon>
        <taxon>Pseudomonadati</taxon>
        <taxon>Pseudomonadota</taxon>
        <taxon>Betaproteobacteria</taxon>
        <taxon>Burkholderiales</taxon>
        <taxon>Burkholderiaceae</taxon>
        <taxon>Paraburkholderia</taxon>
    </lineage>
</organism>
<comment type="caution">
    <text evidence="2">The sequence shown here is derived from an EMBL/GenBank/DDBJ whole genome shotgun (WGS) entry which is preliminary data.</text>
</comment>
<evidence type="ECO:0000313" key="2">
    <source>
        <dbReference type="EMBL" id="CAE6806302.1"/>
    </source>
</evidence>